<keyword evidence="2" id="KW-1185">Reference proteome</keyword>
<evidence type="ECO:0000313" key="2">
    <source>
        <dbReference type="Proteomes" id="UP000257109"/>
    </source>
</evidence>
<comment type="caution">
    <text evidence="1">The sequence shown here is derived from an EMBL/GenBank/DDBJ whole genome shotgun (WGS) entry which is preliminary data.</text>
</comment>
<accession>A0A371GXJ9</accession>
<evidence type="ECO:0000313" key="1">
    <source>
        <dbReference type="EMBL" id="RDX95267.1"/>
    </source>
</evidence>
<sequence length="198" mass="23113">MKFTNDDMTNKISSKGFVIDSKGVKVVVEKVKAAPSWPTLKYVINVKNFHGTSNSINIFILIVALNKILKSKKWVEFFKKVTRLCKPIVSKRDSKFLNHWRSLWSKLDSKLLFPTTCHSQMDRQIEISRLLIKINEIAYVLYIPQTYEEESQEATMARFLNGLNREIQNIVELHHYITLKDLVQQITKVIPIKEEAYL</sequence>
<dbReference type="AlphaFoldDB" id="A0A371GXJ9"/>
<reference evidence="1" key="1">
    <citation type="submission" date="2018-05" db="EMBL/GenBank/DDBJ databases">
        <title>Draft genome of Mucuna pruriens seed.</title>
        <authorList>
            <person name="Nnadi N.E."/>
            <person name="Vos R."/>
            <person name="Hasami M.H."/>
            <person name="Devisetty U.K."/>
            <person name="Aguiy J.C."/>
        </authorList>
    </citation>
    <scope>NUCLEOTIDE SEQUENCE [LARGE SCALE GENOMIC DNA]</scope>
    <source>
        <strain evidence="1">JCA_2017</strain>
    </source>
</reference>
<dbReference type="PANTHER" id="PTHR35046:SF9">
    <property type="entry name" value="RNA-DIRECTED DNA POLYMERASE"/>
    <property type="match status" value="1"/>
</dbReference>
<dbReference type="Proteomes" id="UP000257109">
    <property type="component" value="Unassembled WGS sequence"/>
</dbReference>
<organism evidence="1 2">
    <name type="scientific">Mucuna pruriens</name>
    <name type="common">Velvet bean</name>
    <name type="synonym">Dolichos pruriens</name>
    <dbReference type="NCBI Taxonomy" id="157652"/>
    <lineage>
        <taxon>Eukaryota</taxon>
        <taxon>Viridiplantae</taxon>
        <taxon>Streptophyta</taxon>
        <taxon>Embryophyta</taxon>
        <taxon>Tracheophyta</taxon>
        <taxon>Spermatophyta</taxon>
        <taxon>Magnoliopsida</taxon>
        <taxon>eudicotyledons</taxon>
        <taxon>Gunneridae</taxon>
        <taxon>Pentapetalae</taxon>
        <taxon>rosids</taxon>
        <taxon>fabids</taxon>
        <taxon>Fabales</taxon>
        <taxon>Fabaceae</taxon>
        <taxon>Papilionoideae</taxon>
        <taxon>50 kb inversion clade</taxon>
        <taxon>NPAAA clade</taxon>
        <taxon>indigoferoid/millettioid clade</taxon>
        <taxon>Phaseoleae</taxon>
        <taxon>Mucuna</taxon>
    </lineage>
</organism>
<name>A0A371GXJ9_MUCPR</name>
<dbReference type="EMBL" id="QJKJ01004174">
    <property type="protein sequence ID" value="RDX95267.1"/>
    <property type="molecule type" value="Genomic_DNA"/>
</dbReference>
<dbReference type="PANTHER" id="PTHR35046">
    <property type="entry name" value="ZINC KNUCKLE (CCHC-TYPE) FAMILY PROTEIN"/>
    <property type="match status" value="1"/>
</dbReference>
<gene>
    <name evidence="1" type="ORF">CR513_22230</name>
</gene>
<feature type="non-terminal residue" evidence="1">
    <location>
        <position position="1"/>
    </location>
</feature>
<dbReference type="OrthoDB" id="909526at2759"/>
<proteinExistence type="predicted"/>
<protein>
    <submittedName>
        <fullName evidence="1">Uncharacterized protein</fullName>
    </submittedName>
</protein>